<keyword evidence="5 9" id="KW-0798">TonB box</keyword>
<keyword evidence="10" id="KW-0732">Signal</keyword>
<feature type="domain" description="TonB-dependent receptor-like beta-barrel" evidence="11">
    <location>
        <begin position="599"/>
        <end position="1035"/>
    </location>
</feature>
<dbReference type="InterPro" id="IPR039426">
    <property type="entry name" value="TonB-dep_rcpt-like"/>
</dbReference>
<dbReference type="PANTHER" id="PTHR47234:SF2">
    <property type="entry name" value="TONB-DEPENDENT RECEPTOR"/>
    <property type="match status" value="1"/>
</dbReference>
<dbReference type="InterPro" id="IPR037066">
    <property type="entry name" value="Plug_dom_sf"/>
</dbReference>
<dbReference type="PANTHER" id="PTHR47234">
    <property type="match status" value="1"/>
</dbReference>
<dbReference type="Proteomes" id="UP001143509">
    <property type="component" value="Unassembled WGS sequence"/>
</dbReference>
<keyword evidence="14" id="KW-1185">Reference proteome</keyword>
<evidence type="ECO:0000256" key="2">
    <source>
        <dbReference type="ARBA" id="ARBA00022448"/>
    </source>
</evidence>
<dbReference type="InterPro" id="IPR000531">
    <property type="entry name" value="Beta-barrel_TonB"/>
</dbReference>
<evidence type="ECO:0000313" key="14">
    <source>
        <dbReference type="Proteomes" id="UP001143509"/>
    </source>
</evidence>
<name>A0ABQ5T5L5_9CAUL</name>
<keyword evidence="2 8" id="KW-0813">Transport</keyword>
<dbReference type="InterPro" id="IPR012910">
    <property type="entry name" value="Plug_dom"/>
</dbReference>
<accession>A0ABQ5T5L5</accession>
<dbReference type="Gene3D" id="2.170.130.10">
    <property type="entry name" value="TonB-dependent receptor, plug domain"/>
    <property type="match status" value="1"/>
</dbReference>
<organism evidence="13 14">
    <name type="scientific">Brevundimonas intermedia</name>
    <dbReference type="NCBI Taxonomy" id="74315"/>
    <lineage>
        <taxon>Bacteria</taxon>
        <taxon>Pseudomonadati</taxon>
        <taxon>Pseudomonadota</taxon>
        <taxon>Alphaproteobacteria</taxon>
        <taxon>Caulobacterales</taxon>
        <taxon>Caulobacteraceae</taxon>
        <taxon>Brevundimonas</taxon>
    </lineage>
</organism>
<evidence type="ECO:0000259" key="11">
    <source>
        <dbReference type="Pfam" id="PF00593"/>
    </source>
</evidence>
<dbReference type="SUPFAM" id="SSF56935">
    <property type="entry name" value="Porins"/>
    <property type="match status" value="1"/>
</dbReference>
<dbReference type="Pfam" id="PF07715">
    <property type="entry name" value="Plug"/>
    <property type="match status" value="1"/>
</dbReference>
<evidence type="ECO:0000256" key="4">
    <source>
        <dbReference type="ARBA" id="ARBA00022692"/>
    </source>
</evidence>
<keyword evidence="3 8" id="KW-1134">Transmembrane beta strand</keyword>
<evidence type="ECO:0000313" key="13">
    <source>
        <dbReference type="EMBL" id="GLK48069.1"/>
    </source>
</evidence>
<dbReference type="PROSITE" id="PS52016">
    <property type="entry name" value="TONB_DEPENDENT_REC_3"/>
    <property type="match status" value="1"/>
</dbReference>
<evidence type="ECO:0000256" key="3">
    <source>
        <dbReference type="ARBA" id="ARBA00022452"/>
    </source>
</evidence>
<evidence type="ECO:0000256" key="9">
    <source>
        <dbReference type="RuleBase" id="RU003357"/>
    </source>
</evidence>
<evidence type="ECO:0000256" key="7">
    <source>
        <dbReference type="ARBA" id="ARBA00023237"/>
    </source>
</evidence>
<dbReference type="Pfam" id="PF00593">
    <property type="entry name" value="TonB_dep_Rec_b-barrel"/>
    <property type="match status" value="1"/>
</dbReference>
<evidence type="ECO:0000259" key="12">
    <source>
        <dbReference type="Pfam" id="PF07715"/>
    </source>
</evidence>
<comment type="similarity">
    <text evidence="8 9">Belongs to the TonB-dependent receptor family.</text>
</comment>
<dbReference type="Gene3D" id="2.40.170.20">
    <property type="entry name" value="TonB-dependent receptor, beta-barrel domain"/>
    <property type="match status" value="1"/>
</dbReference>
<keyword evidence="13" id="KW-0675">Receptor</keyword>
<comment type="subcellular location">
    <subcellularLocation>
        <location evidence="1 8">Cell outer membrane</location>
        <topology evidence="1 8">Multi-pass membrane protein</topology>
    </subcellularLocation>
</comment>
<comment type="caution">
    <text evidence="13">The sequence shown here is derived from an EMBL/GenBank/DDBJ whole genome shotgun (WGS) entry which is preliminary data.</text>
</comment>
<evidence type="ECO:0000256" key="8">
    <source>
        <dbReference type="PROSITE-ProRule" id="PRU01360"/>
    </source>
</evidence>
<evidence type="ECO:0000256" key="10">
    <source>
        <dbReference type="SAM" id="SignalP"/>
    </source>
</evidence>
<sequence>MIKRKHLFGTTVLAGVMAISAPVLAQTQTPEATDVGEIVVTGSLIRRDPTTAPTPLQQATREEILASGQGNIIDFLADIPALQNSQTPEDTTGGFIGVGGLSLLNLRNLGSDRTLVLVDGRRHVGGPQGSSAVDVDTIPTPLIERVEIITGGASALYGADAVSGVVNFIMRTDFEGLELEGAVGQLAQGTSEFNKRASIIGGVNLFDDRLNLYGFAEYQTSDRINDNDLDIDWLTSNTRLQTVDIDPASAPNDGVYDVVPLSNLRTLGRPIGGILSLANGVRPSPASDPDIPFGNCSATQNVQAFSSGICFSSNPGLAYQFRADGSAYLADFGSGRTVGAVNRTTTIGGSGDSLVFQEINRLPEQENKRFQVGANLDVTSNIQAFGEVKYVSETNTDIFQPHFIDLGIRQFGATEQPSLFTILAGEIGLDNAYLDPTVRAAILGNTRAVYNSAGVQTGTVADPRAQFRMFSYDLGFRPTVAEREVTRFVGGFRGDLDQLAFVKDINWEIGYTYGKAESTTVEPETIDVERFLYAADAVRDTLNETGKGANAIVCRVQLLAARGVSIESQNDGSIYAANDPTIAGCVPQNIFGQGGQVAARDYILTSLTTVDMNEQQDVRAFASGSLWDFWGAGPIGFAFGGEYRKETTSQDLTQFGNRVIFGNTGDDRPEISYDVSEAFAELRIPLLRDVPFAERLEISGAYRTSNYSTIGTADTYSVQAFWRPVQDIAFRGTYGEAVRAPNLGELFSSAFDTFPNLTDNCSSAVINATADARIRQNRITNCGLLGIPTTYVDPNPNSSNEGKSGGNPNLQAETSLSYTISAILTPRFAPGFSFTADYYSIDIDNAIATLSAQTLLNLCTDEAALNTSACANFTRRPAGDPQEYEISDFLEGPFNFAGLRARGIDFQGRYSFETSDVFGADYGKINLGLAGNYLIRRQDFTNPTDPSIATNLDKSANNPRVRFRTTATWSKGPLAVTWSTDVQMATIIVDRRQILANLDNRETGYFTTGNFYQNDLSFALDVSDKATVRGGVNNIFDAEPSIQAGLQDQFDLFGRRYFASVTVKY</sequence>
<feature type="domain" description="TonB-dependent receptor plug" evidence="12">
    <location>
        <begin position="51"/>
        <end position="165"/>
    </location>
</feature>
<keyword evidence="7 8" id="KW-0998">Cell outer membrane</keyword>
<gene>
    <name evidence="13" type="ORF">GCM10017620_10420</name>
</gene>
<dbReference type="RefSeq" id="WP_271164321.1">
    <property type="nucleotide sequence ID" value="NZ_BSFD01000002.1"/>
</dbReference>
<protein>
    <submittedName>
        <fullName evidence="13">TonB-dependent receptor</fullName>
    </submittedName>
</protein>
<evidence type="ECO:0000256" key="6">
    <source>
        <dbReference type="ARBA" id="ARBA00023136"/>
    </source>
</evidence>
<evidence type="ECO:0000256" key="1">
    <source>
        <dbReference type="ARBA" id="ARBA00004571"/>
    </source>
</evidence>
<reference evidence="13" key="2">
    <citation type="submission" date="2023-01" db="EMBL/GenBank/DDBJ databases">
        <authorList>
            <person name="Sun Q."/>
            <person name="Evtushenko L."/>
        </authorList>
    </citation>
    <scope>NUCLEOTIDE SEQUENCE</scope>
    <source>
        <strain evidence="13">VKM B-1499</strain>
    </source>
</reference>
<reference evidence="13" key="1">
    <citation type="journal article" date="2014" name="Int. J. Syst. Evol. Microbiol.">
        <title>Complete genome of a new Firmicutes species belonging to the dominant human colonic microbiota ('Ruminococcus bicirculans') reveals two chromosomes and a selective capacity to utilize plant glucans.</title>
        <authorList>
            <consortium name="NISC Comparative Sequencing Program"/>
            <person name="Wegmann U."/>
            <person name="Louis P."/>
            <person name="Goesmann A."/>
            <person name="Henrissat B."/>
            <person name="Duncan S.H."/>
            <person name="Flint H.J."/>
        </authorList>
    </citation>
    <scope>NUCLEOTIDE SEQUENCE</scope>
    <source>
        <strain evidence="13">VKM B-1499</strain>
    </source>
</reference>
<feature type="chain" id="PRO_5046144739" evidence="10">
    <location>
        <begin position="26"/>
        <end position="1065"/>
    </location>
</feature>
<evidence type="ECO:0000256" key="5">
    <source>
        <dbReference type="ARBA" id="ARBA00023077"/>
    </source>
</evidence>
<dbReference type="InterPro" id="IPR036942">
    <property type="entry name" value="Beta-barrel_TonB_sf"/>
</dbReference>
<keyword evidence="6 8" id="KW-0472">Membrane</keyword>
<keyword evidence="4 8" id="KW-0812">Transmembrane</keyword>
<proteinExistence type="inferred from homology"/>
<dbReference type="EMBL" id="BSFD01000002">
    <property type="protein sequence ID" value="GLK48069.1"/>
    <property type="molecule type" value="Genomic_DNA"/>
</dbReference>
<feature type="signal peptide" evidence="10">
    <location>
        <begin position="1"/>
        <end position="25"/>
    </location>
</feature>